<dbReference type="OrthoDB" id="2140489at2759"/>
<dbReference type="AlphaFoldDB" id="A0A9W8LT62"/>
<dbReference type="Proteomes" id="UP001140094">
    <property type="component" value="Unassembled WGS sequence"/>
</dbReference>
<sequence length="227" mass="25861">MTNVLISGVYPNREAAGGEGGSSSNSAYRQAETAAAAINSACPLHAAPGTLEQVLKYSPTREDESMREALKLLTPIRDDFRLADYAQSFNWDKISDEFHRQLKRFDDPLLQLPKRTEYSWYAVVFRSKRKVDCSNSDLFEADKMAYEEAYKSTNGSLLVYWYTGLDDDHNCLATCVWSSRDIARSVNSLPKHKEAARLSADVYVHYNIDRYRISWVPTEQKLNVAPW</sequence>
<dbReference type="PANTHER" id="PTHR36986">
    <property type="entry name" value="UPF0643 PROTEIN PB2B2.08"/>
    <property type="match status" value="1"/>
</dbReference>
<proteinExistence type="predicted"/>
<dbReference type="EMBL" id="JANBUO010000673">
    <property type="protein sequence ID" value="KAJ2802359.1"/>
    <property type="molecule type" value="Genomic_DNA"/>
</dbReference>
<keyword evidence="2" id="KW-1185">Reference proteome</keyword>
<comment type="caution">
    <text evidence="1">The sequence shown here is derived from an EMBL/GenBank/DDBJ whole genome shotgun (WGS) entry which is preliminary data.</text>
</comment>
<evidence type="ECO:0000313" key="1">
    <source>
        <dbReference type="EMBL" id="KAJ2802359.1"/>
    </source>
</evidence>
<protein>
    <submittedName>
        <fullName evidence="1">Uncharacterized protein</fullName>
    </submittedName>
</protein>
<reference evidence="1" key="1">
    <citation type="submission" date="2022-07" db="EMBL/GenBank/DDBJ databases">
        <title>Phylogenomic reconstructions and comparative analyses of Kickxellomycotina fungi.</title>
        <authorList>
            <person name="Reynolds N.K."/>
            <person name="Stajich J.E."/>
            <person name="Barry K."/>
            <person name="Grigoriev I.V."/>
            <person name="Crous P."/>
            <person name="Smith M.E."/>
        </authorList>
    </citation>
    <scope>NUCLEOTIDE SEQUENCE</scope>
    <source>
        <strain evidence="1">NRRL 1565</strain>
    </source>
</reference>
<organism evidence="1 2">
    <name type="scientific">Coemansia guatemalensis</name>
    <dbReference type="NCBI Taxonomy" id="2761395"/>
    <lineage>
        <taxon>Eukaryota</taxon>
        <taxon>Fungi</taxon>
        <taxon>Fungi incertae sedis</taxon>
        <taxon>Zoopagomycota</taxon>
        <taxon>Kickxellomycotina</taxon>
        <taxon>Kickxellomycetes</taxon>
        <taxon>Kickxellales</taxon>
        <taxon>Kickxellaceae</taxon>
        <taxon>Coemansia</taxon>
    </lineage>
</organism>
<gene>
    <name evidence="1" type="ORF">H4R20_003310</name>
</gene>
<name>A0A9W8LT62_9FUNG</name>
<evidence type="ECO:0000313" key="2">
    <source>
        <dbReference type="Proteomes" id="UP001140094"/>
    </source>
</evidence>
<dbReference type="PANTHER" id="PTHR36986:SF1">
    <property type="entry name" value="UPF0643 PROTEIN PB2B2.08"/>
    <property type="match status" value="1"/>
</dbReference>
<accession>A0A9W8LT62</accession>